<dbReference type="AlphaFoldDB" id="A0A419SEY7"/>
<dbReference type="RefSeq" id="WP_120190901.1">
    <property type="nucleotide sequence ID" value="NZ_MCHY01000011.1"/>
</dbReference>
<organism evidence="1 2">
    <name type="scientific">Ammoniphilus oxalaticus</name>
    <dbReference type="NCBI Taxonomy" id="66863"/>
    <lineage>
        <taxon>Bacteria</taxon>
        <taxon>Bacillati</taxon>
        <taxon>Bacillota</taxon>
        <taxon>Bacilli</taxon>
        <taxon>Bacillales</taxon>
        <taxon>Paenibacillaceae</taxon>
        <taxon>Aneurinibacillus group</taxon>
        <taxon>Ammoniphilus</taxon>
    </lineage>
</organism>
<gene>
    <name evidence="1" type="ORF">BEP19_14275</name>
</gene>
<dbReference type="OrthoDB" id="2679778at2"/>
<name>A0A419SEY7_9BACL</name>
<accession>A0A419SEY7</accession>
<dbReference type="EMBL" id="MCHY01000011">
    <property type="protein sequence ID" value="RKD21784.1"/>
    <property type="molecule type" value="Genomic_DNA"/>
</dbReference>
<sequence length="101" mass="11795">MEETVIKLSSVQIQFLIDTVESFVDNKKLLHIPDQRGEIVALPFTLKSLQAMKSILDKQSLKDPIEIKINLNKEIERTRLTFSMLNQERSYEVNLDEFDEL</sequence>
<keyword evidence="2" id="KW-1185">Reference proteome</keyword>
<evidence type="ECO:0000313" key="2">
    <source>
        <dbReference type="Proteomes" id="UP000284219"/>
    </source>
</evidence>
<reference evidence="1 2" key="1">
    <citation type="submission" date="2016-08" db="EMBL/GenBank/DDBJ databases">
        <title>Novel Firmicute Genomes.</title>
        <authorList>
            <person name="Poppleton D.I."/>
            <person name="Gribaldo S."/>
        </authorList>
    </citation>
    <scope>NUCLEOTIDE SEQUENCE [LARGE SCALE GENOMIC DNA]</scope>
    <source>
        <strain evidence="1 2">RAOx-1</strain>
    </source>
</reference>
<comment type="caution">
    <text evidence="1">The sequence shown here is derived from an EMBL/GenBank/DDBJ whole genome shotgun (WGS) entry which is preliminary data.</text>
</comment>
<protein>
    <submittedName>
        <fullName evidence="1">Uncharacterized protein</fullName>
    </submittedName>
</protein>
<evidence type="ECO:0000313" key="1">
    <source>
        <dbReference type="EMBL" id="RKD21784.1"/>
    </source>
</evidence>
<dbReference type="Proteomes" id="UP000284219">
    <property type="component" value="Unassembled WGS sequence"/>
</dbReference>
<proteinExistence type="predicted"/>